<organism evidence="6 7">
    <name type="scientific">Evansella caseinilytica</name>
    <dbReference type="NCBI Taxonomy" id="1503961"/>
    <lineage>
        <taxon>Bacteria</taxon>
        <taxon>Bacillati</taxon>
        <taxon>Bacillota</taxon>
        <taxon>Bacilli</taxon>
        <taxon>Bacillales</taxon>
        <taxon>Bacillaceae</taxon>
        <taxon>Evansella</taxon>
    </lineage>
</organism>
<dbReference type="GO" id="GO:0032259">
    <property type="term" value="P:methylation"/>
    <property type="evidence" value="ECO:0007669"/>
    <property type="project" value="UniProtKB-KW"/>
</dbReference>
<dbReference type="Proteomes" id="UP000198935">
    <property type="component" value="Unassembled WGS sequence"/>
</dbReference>
<reference evidence="7" key="1">
    <citation type="submission" date="2016-10" db="EMBL/GenBank/DDBJ databases">
        <authorList>
            <person name="Varghese N."/>
            <person name="Submissions S."/>
        </authorList>
    </citation>
    <scope>NUCLEOTIDE SEQUENCE [LARGE SCALE GENOMIC DNA]</scope>
    <source>
        <strain evidence="7">SP</strain>
    </source>
</reference>
<keyword evidence="3 5" id="KW-1133">Transmembrane helix</keyword>
<keyword evidence="6" id="KW-0808">Transferase</keyword>
<dbReference type="GO" id="GO:0008168">
    <property type="term" value="F:methyltransferase activity"/>
    <property type="evidence" value="ECO:0007669"/>
    <property type="project" value="UniProtKB-KW"/>
</dbReference>
<keyword evidence="7" id="KW-1185">Reference proteome</keyword>
<evidence type="ECO:0000313" key="6">
    <source>
        <dbReference type="EMBL" id="SDY10343.1"/>
    </source>
</evidence>
<feature type="transmembrane region" description="Helical" evidence="5">
    <location>
        <begin position="6"/>
        <end position="24"/>
    </location>
</feature>
<keyword evidence="2 5" id="KW-0812">Transmembrane</keyword>
<sequence>MKYLLPPVLFIFCIASMLLLHFLIPIRDFMFGIYILPGVVIMLLGGGLTLSGVKIFKRKGTTEMTFDEPGVLVTEGIYKITRNPMYLGFSFILLGLAIVLGSISPLFVVLGFFIITNLWYIRFEEKMLEKKFGEAYLAYKAHVRRWI</sequence>
<dbReference type="GO" id="GO:0012505">
    <property type="term" value="C:endomembrane system"/>
    <property type="evidence" value="ECO:0007669"/>
    <property type="project" value="UniProtKB-SubCell"/>
</dbReference>
<keyword evidence="4 5" id="KW-0472">Membrane</keyword>
<dbReference type="STRING" id="1503961.SAMN05421736_101376"/>
<evidence type="ECO:0000256" key="5">
    <source>
        <dbReference type="SAM" id="Phobius"/>
    </source>
</evidence>
<protein>
    <submittedName>
        <fullName evidence="6">Protein-S-isoprenylcysteine O-methyltransferase Ste14</fullName>
    </submittedName>
</protein>
<feature type="transmembrane region" description="Helical" evidence="5">
    <location>
        <begin position="31"/>
        <end position="56"/>
    </location>
</feature>
<name>A0A1H3H438_9BACI</name>
<dbReference type="EMBL" id="FNPI01000001">
    <property type="protein sequence ID" value="SDY10343.1"/>
    <property type="molecule type" value="Genomic_DNA"/>
</dbReference>
<dbReference type="Gene3D" id="1.20.120.1630">
    <property type="match status" value="1"/>
</dbReference>
<gene>
    <name evidence="6" type="ORF">SAMN05421736_101376</name>
</gene>
<comment type="subcellular location">
    <subcellularLocation>
        <location evidence="1">Endomembrane system</location>
        <topology evidence="1">Multi-pass membrane protein</topology>
    </subcellularLocation>
</comment>
<evidence type="ECO:0000256" key="1">
    <source>
        <dbReference type="ARBA" id="ARBA00004127"/>
    </source>
</evidence>
<dbReference type="InterPro" id="IPR007318">
    <property type="entry name" value="Phopholipid_MeTrfase"/>
</dbReference>
<dbReference type="PANTHER" id="PTHR12714">
    <property type="entry name" value="PROTEIN-S ISOPRENYLCYSTEINE O-METHYLTRANSFERASE"/>
    <property type="match status" value="1"/>
</dbReference>
<evidence type="ECO:0000256" key="4">
    <source>
        <dbReference type="ARBA" id="ARBA00023136"/>
    </source>
</evidence>
<dbReference type="Pfam" id="PF04191">
    <property type="entry name" value="PEMT"/>
    <property type="match status" value="1"/>
</dbReference>
<evidence type="ECO:0000256" key="3">
    <source>
        <dbReference type="ARBA" id="ARBA00022989"/>
    </source>
</evidence>
<dbReference type="AlphaFoldDB" id="A0A1H3H438"/>
<evidence type="ECO:0000256" key="2">
    <source>
        <dbReference type="ARBA" id="ARBA00022692"/>
    </source>
</evidence>
<feature type="transmembrane region" description="Helical" evidence="5">
    <location>
        <begin position="91"/>
        <end position="121"/>
    </location>
</feature>
<accession>A0A1H3H438</accession>
<evidence type="ECO:0000313" key="7">
    <source>
        <dbReference type="Proteomes" id="UP000198935"/>
    </source>
</evidence>
<keyword evidence="6" id="KW-0489">Methyltransferase</keyword>
<proteinExistence type="predicted"/>
<dbReference type="OrthoDB" id="272002at2"/>
<dbReference type="PANTHER" id="PTHR12714:SF9">
    <property type="entry name" value="PROTEIN-S-ISOPRENYLCYSTEINE O-METHYLTRANSFERASE"/>
    <property type="match status" value="1"/>
</dbReference>